<evidence type="ECO:0000256" key="1">
    <source>
        <dbReference type="SAM" id="MobiDB-lite"/>
    </source>
</evidence>
<reference evidence="2 3" key="1">
    <citation type="submission" date="2019-01" db="EMBL/GenBank/DDBJ databases">
        <title>Genome sequencing of strain FW100M-8.</title>
        <authorList>
            <person name="Heo J."/>
            <person name="Kim S.-J."/>
            <person name="Kim J.-S."/>
            <person name="Hong S.-B."/>
            <person name="Kwon S.-W."/>
        </authorList>
    </citation>
    <scope>NUCLEOTIDE SEQUENCE [LARGE SCALE GENOMIC DNA]</scope>
    <source>
        <strain evidence="2 3">FW100M-8</strain>
    </source>
</reference>
<feature type="region of interest" description="Disordered" evidence="1">
    <location>
        <begin position="502"/>
        <end position="525"/>
    </location>
</feature>
<evidence type="ECO:0000313" key="2">
    <source>
        <dbReference type="EMBL" id="QAY72004.1"/>
    </source>
</evidence>
<protein>
    <submittedName>
        <fullName evidence="2">Uncharacterized protein</fullName>
    </submittedName>
</protein>
<feature type="region of interest" description="Disordered" evidence="1">
    <location>
        <begin position="453"/>
        <end position="483"/>
    </location>
</feature>
<dbReference type="KEGG" id="agf:ET445_00325"/>
<dbReference type="OrthoDB" id="9148571at2"/>
<dbReference type="RefSeq" id="WP_129187808.1">
    <property type="nucleotide sequence ID" value="NZ_CP035491.1"/>
</dbReference>
<organism evidence="2 3">
    <name type="scientific">Agromyces protaetiae</name>
    <dbReference type="NCBI Taxonomy" id="2509455"/>
    <lineage>
        <taxon>Bacteria</taxon>
        <taxon>Bacillati</taxon>
        <taxon>Actinomycetota</taxon>
        <taxon>Actinomycetes</taxon>
        <taxon>Micrococcales</taxon>
        <taxon>Microbacteriaceae</taxon>
        <taxon>Agromyces</taxon>
    </lineage>
</organism>
<name>A0A4P6F8D6_9MICO</name>
<accession>A0A4P6F8D6</accession>
<dbReference type="EMBL" id="CP035491">
    <property type="protein sequence ID" value="QAY72004.1"/>
    <property type="molecule type" value="Genomic_DNA"/>
</dbReference>
<dbReference type="Proteomes" id="UP000291259">
    <property type="component" value="Chromosome"/>
</dbReference>
<proteinExistence type="predicted"/>
<gene>
    <name evidence="2" type="ORF">ET445_00325</name>
</gene>
<sequence length="1509" mass="164501">MGEQAIFTAIPGGRLDDGRLRVTVFVTPKLTPAVAGDEQALVEFEAFRDWPRTLRDARWELDVAGVGTFPGSPLDDPIEPDRALWHALFGGTRVGEAGFQHFEQSVVHSYPVEEVVRAITTLYADAATQFPTAFPPVTTSILKDAQQELSSPGLEQGRGDRRAILRDYLRRYRKLSDPSGGGRYFHIGAVSPSERPRAALAAAVGFYDRAVDPHDPANPTAPVPPPVKPEFHSFAARCADFPELMRHLGLAIDLWIDDPGVTERTTTIRVVAGLNVDPLERLLAPDEARPFTLLHYSDRFWAPAPRRERGDILDGSLALDDVERFLLEQVDPDGMALKTSQLLDSLARTDAVLSSSPANALGMPSMTADASSLPALRSTGLIVARRNRAKELVAQFEESADHERERTVAMRPATLDATDVTRGWRIDVYDRDSATGDWQSLHERVGEYELVAPGASPEPLPVQPKPDEGYLKAASTSSEAPDPAADQYLHETLAGWDGWSLAVKRPGRPQTETGTTPADAEPDVADTGFPLAARFRVKGGTLPRLRFGRSYRVRVRAVDLSGHSIPSKQLDERHERDLDGPYLRWEPVPAPAVVPLTEYTEGESLMRMVIRSTLGESVDSYIALPRVAGLAGHEPSGRIGIVYREDNERHLAAPLTSVQLAETHGVFDAALAGDPAQVAAQFAIAAKEAGSYLTLPGARLANPAPRPPGEEFTFAKDDALRDGEVLVHDVPELPLPYLPDVLSRGISFTTLPGDGGTTGNPATRLLRWPGDPAAWHDRLPVRIRVIEGDGAPFFDADRRTLTVPLPKATLTTVRVSSFLDERDVDLLRVWELIASHPQGGGPTWLQAARARVRDGLHWMTTPWAELTLVHAVEKPLEKPVFALNSEQKRQRKDTFSVLPGFLDNHAASTGRIDIEADWSDPVDDLSLPEPTTATRNTHVADFLVTPTESHARIGRTAMGPAGPYGPRHVVRHEFGDTHHHWVDYRAIATTRFREYFPPEITNDRSLIEHPGDVLRVDVPSSRRPDPPDVRSIIPTWEWQESRLEVDAPFAVRRVRTGGGLRVYLGRPWYSSGADELLGVVLRVQPWLTSVVDVERGVAGSLAARGIADAWAATVLAELGVPFEEVAAATSASSFLVDKLTEAAETSANATSPESAAPAYGVVEGLRVTGAGGRIVLDPGRAFSARGEELPILAARARPRDDVERFLLGAAAAVEEARAIDLSPALREAAVAATLAEWLDVFALRTSPEGRRFTSSWGVDPVFRGEALPAGPYVHQFALRTAVGYSVTLAEMAGVDGTSSDPVTVVGHEPHFDRERGLWYCDLQIDAGSAYTPFVQLALARYQPHSIPGEEISAVSMADFVQVLPRREASYIVAPDETALTISLAGAVGVPEFAASLSGIANQVAASRFVEAWIERLPAGSDSDLDWERVGGVVTLSLVRARTRIAILRPRYGNVEWAGVVGMPERVDGERYRVRLAEYELHAADQKGLLQLAALRKARRIVYADTVDLP</sequence>
<keyword evidence="3" id="KW-1185">Reference proteome</keyword>
<evidence type="ECO:0000313" key="3">
    <source>
        <dbReference type="Proteomes" id="UP000291259"/>
    </source>
</evidence>